<dbReference type="CDD" id="cd07377">
    <property type="entry name" value="WHTH_GntR"/>
    <property type="match status" value="1"/>
</dbReference>
<dbReference type="InterPro" id="IPR044772">
    <property type="entry name" value="NO3_transporter"/>
</dbReference>
<dbReference type="PRINTS" id="PR00035">
    <property type="entry name" value="HTHGNTR"/>
</dbReference>
<dbReference type="InterPro" id="IPR036259">
    <property type="entry name" value="MFS_trans_sf"/>
</dbReference>
<dbReference type="InterPro" id="IPR011701">
    <property type="entry name" value="MFS"/>
</dbReference>
<reference evidence="11 12" key="1">
    <citation type="submission" date="2018-07" db="EMBL/GenBank/DDBJ databases">
        <title>Genomic Encyclopedia of Type Strains, Phase IV (KMG-IV): sequencing the most valuable type-strain genomes for metagenomic binning, comparative biology and taxonomic classification.</title>
        <authorList>
            <person name="Goeker M."/>
        </authorList>
    </citation>
    <scope>NUCLEOTIDE SEQUENCE [LARGE SCALE GENOMIC DNA]</scope>
    <source>
        <strain evidence="11 12">DSM 44952</strain>
    </source>
</reference>
<feature type="transmembrane region" description="Helical" evidence="9">
    <location>
        <begin position="213"/>
        <end position="234"/>
    </location>
</feature>
<evidence type="ECO:0000256" key="8">
    <source>
        <dbReference type="ARBA" id="ARBA00023163"/>
    </source>
</evidence>
<dbReference type="InterPro" id="IPR011711">
    <property type="entry name" value="GntR_C"/>
</dbReference>
<dbReference type="CDD" id="cd17341">
    <property type="entry name" value="MFS_NRT2_like"/>
    <property type="match status" value="1"/>
</dbReference>
<evidence type="ECO:0000256" key="4">
    <source>
        <dbReference type="ARBA" id="ARBA00022989"/>
    </source>
</evidence>
<gene>
    <name evidence="11" type="ORF">DFR68_103614</name>
</gene>
<dbReference type="GO" id="GO:0003700">
    <property type="term" value="F:DNA-binding transcription factor activity"/>
    <property type="evidence" value="ECO:0007669"/>
    <property type="project" value="InterPro"/>
</dbReference>
<dbReference type="PROSITE" id="PS50949">
    <property type="entry name" value="HTH_GNTR"/>
    <property type="match status" value="1"/>
</dbReference>
<dbReference type="SUPFAM" id="SSF46785">
    <property type="entry name" value="Winged helix' DNA-binding domain"/>
    <property type="match status" value="1"/>
</dbReference>
<dbReference type="Gene3D" id="1.20.1250.20">
    <property type="entry name" value="MFS general substrate transporter like domains"/>
    <property type="match status" value="1"/>
</dbReference>
<keyword evidence="7 9" id="KW-0472">Membrane</keyword>
<protein>
    <submittedName>
        <fullName evidence="11">NNP family nitrate/nitrite transporter-like MFS transporter</fullName>
    </submittedName>
</protein>
<sequence>MIRGTLFCVQPVRRTSLIAQVTEQLRAEIRSGRWPVGSRIPTEPELTELTGTGRNTVREAVQALVHAGMLERRQGSGTYVIATSDLGGTLAKYFADAVERDILELRQALDTQAARLAAQRRDDADIANLLRLLEERRQAWDENNPGAIEADVELHRAIVVAMGAAGFEFLDGLGRGNPVAVSNALLLTSTPTLVGSVLRVPYTFAIPKFGGRAFTVFSAGMLLAPTLGVAYFINQPDTPMWVFLVLAALAGVGGGNFSSSMANINFFFPEGKKGAALGINAAGGNMGVAQTQLIVPLIITLGTHLMAKDPGGYRFGITLAVLVWVPFILAAMFGALRYMDSIGSAKSDGRSYRLAMANRHTWVMAFLYIGTFGSFIGFSFAFPTLLKANFPDLAKIGWMGTLGNLAFLGAFVGSFSRPFGGWISDRLTGARITLFVFGGMAVATVLIMASLSAKSFPLYLISFLLLFVLTGIGNGSTYRMIPSIFIAESKRRASEAGEDPASALISAKRQAGAAIGVIGAVGASGGWLLQQALRLSNNHFGSMSPAFWAYAVAFLAMGAVTWWFYLRSSFAVSRAPSLAYADV</sequence>
<feature type="transmembrane region" description="Helical" evidence="9">
    <location>
        <begin position="360"/>
        <end position="382"/>
    </location>
</feature>
<comment type="similarity">
    <text evidence="2">Belongs to the major facilitator superfamily. Nitrate/nitrite porter (TC 2.A.1.8) family.</text>
</comment>
<dbReference type="Proteomes" id="UP000255355">
    <property type="component" value="Unassembled WGS sequence"/>
</dbReference>
<dbReference type="EMBL" id="QQAZ01000003">
    <property type="protein sequence ID" value="RDI53226.1"/>
    <property type="molecule type" value="Genomic_DNA"/>
</dbReference>
<dbReference type="SMART" id="SM00345">
    <property type="entry name" value="HTH_GNTR"/>
    <property type="match status" value="1"/>
</dbReference>
<keyword evidence="4 9" id="KW-1133">Transmembrane helix</keyword>
<dbReference type="STRING" id="1210089.GCA_001613165_00217"/>
<evidence type="ECO:0000256" key="1">
    <source>
        <dbReference type="ARBA" id="ARBA00004141"/>
    </source>
</evidence>
<evidence type="ECO:0000256" key="7">
    <source>
        <dbReference type="ARBA" id="ARBA00023136"/>
    </source>
</evidence>
<dbReference type="PANTHER" id="PTHR23515">
    <property type="entry name" value="HIGH-AFFINITY NITRATE TRANSPORTER 2.3"/>
    <property type="match status" value="1"/>
</dbReference>
<dbReference type="SUPFAM" id="SSF48008">
    <property type="entry name" value="GntR ligand-binding domain-like"/>
    <property type="match status" value="1"/>
</dbReference>
<evidence type="ECO:0000256" key="9">
    <source>
        <dbReference type="SAM" id="Phobius"/>
    </source>
</evidence>
<feature type="transmembrane region" description="Helical" evidence="9">
    <location>
        <begin position="402"/>
        <end position="420"/>
    </location>
</feature>
<keyword evidence="6" id="KW-0238">DNA-binding</keyword>
<dbReference type="InterPro" id="IPR036390">
    <property type="entry name" value="WH_DNA-bd_sf"/>
</dbReference>
<dbReference type="Pfam" id="PF07690">
    <property type="entry name" value="MFS_1"/>
    <property type="match status" value="1"/>
</dbReference>
<dbReference type="Pfam" id="PF07729">
    <property type="entry name" value="FCD"/>
    <property type="match status" value="1"/>
</dbReference>
<dbReference type="SUPFAM" id="SSF103473">
    <property type="entry name" value="MFS general substrate transporter"/>
    <property type="match status" value="1"/>
</dbReference>
<evidence type="ECO:0000256" key="3">
    <source>
        <dbReference type="ARBA" id="ARBA00022692"/>
    </source>
</evidence>
<feature type="transmembrane region" description="Helical" evidence="9">
    <location>
        <begin position="459"/>
        <end position="481"/>
    </location>
</feature>
<feature type="transmembrane region" description="Helical" evidence="9">
    <location>
        <begin position="511"/>
        <end position="528"/>
    </location>
</feature>
<dbReference type="SMART" id="SM00895">
    <property type="entry name" value="FCD"/>
    <property type="match status" value="1"/>
</dbReference>
<dbReference type="GO" id="GO:0003677">
    <property type="term" value="F:DNA binding"/>
    <property type="evidence" value="ECO:0007669"/>
    <property type="project" value="UniProtKB-KW"/>
</dbReference>
<keyword evidence="12" id="KW-1185">Reference proteome</keyword>
<dbReference type="GO" id="GO:0015112">
    <property type="term" value="F:nitrate transmembrane transporter activity"/>
    <property type="evidence" value="ECO:0007669"/>
    <property type="project" value="InterPro"/>
</dbReference>
<keyword evidence="5" id="KW-0805">Transcription regulation</keyword>
<dbReference type="GO" id="GO:0016020">
    <property type="term" value="C:membrane"/>
    <property type="evidence" value="ECO:0007669"/>
    <property type="project" value="UniProtKB-SubCell"/>
</dbReference>
<evidence type="ECO:0000313" key="12">
    <source>
        <dbReference type="Proteomes" id="UP000255355"/>
    </source>
</evidence>
<comment type="caution">
    <text evidence="11">The sequence shown here is derived from an EMBL/GenBank/DDBJ whole genome shotgun (WGS) entry which is preliminary data.</text>
</comment>
<feature type="transmembrane region" description="Helical" evidence="9">
    <location>
        <begin position="432"/>
        <end position="453"/>
    </location>
</feature>
<organism evidence="11 12">
    <name type="scientific">Nocardia mexicana</name>
    <dbReference type="NCBI Taxonomy" id="279262"/>
    <lineage>
        <taxon>Bacteria</taxon>
        <taxon>Bacillati</taxon>
        <taxon>Actinomycetota</taxon>
        <taxon>Actinomycetes</taxon>
        <taxon>Mycobacteriales</taxon>
        <taxon>Nocardiaceae</taxon>
        <taxon>Nocardia</taxon>
    </lineage>
</organism>
<dbReference type="AlphaFoldDB" id="A0A370H9W9"/>
<evidence type="ECO:0000256" key="5">
    <source>
        <dbReference type="ARBA" id="ARBA00023015"/>
    </source>
</evidence>
<accession>A0A370H9W9</accession>
<evidence type="ECO:0000256" key="2">
    <source>
        <dbReference type="ARBA" id="ARBA00008432"/>
    </source>
</evidence>
<evidence type="ECO:0000313" key="11">
    <source>
        <dbReference type="EMBL" id="RDI53226.1"/>
    </source>
</evidence>
<keyword evidence="3 9" id="KW-0812">Transmembrane</keyword>
<evidence type="ECO:0000259" key="10">
    <source>
        <dbReference type="PROSITE" id="PS50949"/>
    </source>
</evidence>
<keyword evidence="8" id="KW-0804">Transcription</keyword>
<feature type="transmembrane region" description="Helical" evidence="9">
    <location>
        <begin position="313"/>
        <end position="339"/>
    </location>
</feature>
<dbReference type="InterPro" id="IPR000524">
    <property type="entry name" value="Tscrpt_reg_HTH_GntR"/>
</dbReference>
<name>A0A370H9W9_9NOCA</name>
<feature type="transmembrane region" description="Helical" evidence="9">
    <location>
        <begin position="240"/>
        <end position="268"/>
    </location>
</feature>
<feature type="domain" description="HTH gntR-type" evidence="10">
    <location>
        <begin position="15"/>
        <end position="83"/>
    </location>
</feature>
<dbReference type="Gene3D" id="1.10.10.10">
    <property type="entry name" value="Winged helix-like DNA-binding domain superfamily/Winged helix DNA-binding domain"/>
    <property type="match status" value="1"/>
</dbReference>
<feature type="transmembrane region" description="Helical" evidence="9">
    <location>
        <begin position="548"/>
        <end position="566"/>
    </location>
</feature>
<dbReference type="InterPro" id="IPR008920">
    <property type="entry name" value="TF_FadR/GntR_C"/>
</dbReference>
<proteinExistence type="inferred from homology"/>
<comment type="subcellular location">
    <subcellularLocation>
        <location evidence="1">Membrane</location>
        <topology evidence="1">Multi-pass membrane protein</topology>
    </subcellularLocation>
</comment>
<dbReference type="Pfam" id="PF00392">
    <property type="entry name" value="GntR"/>
    <property type="match status" value="1"/>
</dbReference>
<dbReference type="InterPro" id="IPR036388">
    <property type="entry name" value="WH-like_DNA-bd_sf"/>
</dbReference>
<evidence type="ECO:0000256" key="6">
    <source>
        <dbReference type="ARBA" id="ARBA00023125"/>
    </source>
</evidence>